<dbReference type="eggNOG" id="ENOG502QUEX">
    <property type="taxonomic scope" value="Eukaryota"/>
</dbReference>
<evidence type="ECO:0000313" key="2">
    <source>
        <dbReference type="Proteomes" id="UP000015241"/>
    </source>
</evidence>
<dbReference type="InParanoid" id="S8EFQ3"/>
<dbReference type="OrthoDB" id="425354at2759"/>
<gene>
    <name evidence="1" type="ORF">FOMPIDRAFT_1046382</name>
</gene>
<organism evidence="1 2">
    <name type="scientific">Fomitopsis schrenkii</name>
    <name type="common">Brown rot fungus</name>
    <dbReference type="NCBI Taxonomy" id="2126942"/>
    <lineage>
        <taxon>Eukaryota</taxon>
        <taxon>Fungi</taxon>
        <taxon>Dikarya</taxon>
        <taxon>Basidiomycota</taxon>
        <taxon>Agaricomycotina</taxon>
        <taxon>Agaricomycetes</taxon>
        <taxon>Polyporales</taxon>
        <taxon>Fomitopsis</taxon>
    </lineage>
</organism>
<evidence type="ECO:0000313" key="1">
    <source>
        <dbReference type="EMBL" id="EPT03902.1"/>
    </source>
</evidence>
<protein>
    <recommendedName>
        <fullName evidence="3">LCCL domain-containing protein</fullName>
    </recommendedName>
</protein>
<dbReference type="EMBL" id="KE504128">
    <property type="protein sequence ID" value="EPT03902.1"/>
    <property type="molecule type" value="Genomic_DNA"/>
</dbReference>
<evidence type="ECO:0008006" key="3">
    <source>
        <dbReference type="Google" id="ProtNLM"/>
    </source>
</evidence>
<keyword evidence="2" id="KW-1185">Reference proteome</keyword>
<dbReference type="HOGENOM" id="CLU_088979_2_0_1"/>
<name>S8EFQ3_FOMSC</name>
<dbReference type="Proteomes" id="UP000015241">
    <property type="component" value="Unassembled WGS sequence"/>
</dbReference>
<accession>S8EFQ3</accession>
<sequence length="186" mass="21280">MAVPSGVSVLNTTGKYIMSKQLSDDTDELLRLQGVGWIKRRIIKMGTLYLTIKHYTDDAGVEHIDILQSLSGLSDTDEDRILDWTPRAHEDDTFGKVSSKSRRVEVERVQNDWLKNGWTPDTVEHGLVFTRAESKAEENSVNWIADQTWGFEVINGERRYVRHVSFQGPQGEKINLRLVYDYKGPV</sequence>
<dbReference type="InterPro" id="IPR053037">
    <property type="entry name" value="Pericyclase_pydY-like"/>
</dbReference>
<proteinExistence type="predicted"/>
<dbReference type="AlphaFoldDB" id="S8EFQ3"/>
<reference evidence="1 2" key="1">
    <citation type="journal article" date="2012" name="Science">
        <title>The Paleozoic origin of enzymatic lignin decomposition reconstructed from 31 fungal genomes.</title>
        <authorList>
            <person name="Floudas D."/>
            <person name="Binder M."/>
            <person name="Riley R."/>
            <person name="Barry K."/>
            <person name="Blanchette R.A."/>
            <person name="Henrissat B."/>
            <person name="Martinez A.T."/>
            <person name="Otillar R."/>
            <person name="Spatafora J.W."/>
            <person name="Yadav J.S."/>
            <person name="Aerts A."/>
            <person name="Benoit I."/>
            <person name="Boyd A."/>
            <person name="Carlson A."/>
            <person name="Copeland A."/>
            <person name="Coutinho P.M."/>
            <person name="de Vries R.P."/>
            <person name="Ferreira P."/>
            <person name="Findley K."/>
            <person name="Foster B."/>
            <person name="Gaskell J."/>
            <person name="Glotzer D."/>
            <person name="Gorecki P."/>
            <person name="Heitman J."/>
            <person name="Hesse C."/>
            <person name="Hori C."/>
            <person name="Igarashi K."/>
            <person name="Jurgens J.A."/>
            <person name="Kallen N."/>
            <person name="Kersten P."/>
            <person name="Kohler A."/>
            <person name="Kuees U."/>
            <person name="Kumar T.K.A."/>
            <person name="Kuo A."/>
            <person name="LaButti K."/>
            <person name="Larrondo L.F."/>
            <person name="Lindquist E."/>
            <person name="Ling A."/>
            <person name="Lombard V."/>
            <person name="Lucas S."/>
            <person name="Lundell T."/>
            <person name="Martin R."/>
            <person name="McLaughlin D.J."/>
            <person name="Morgenstern I."/>
            <person name="Morin E."/>
            <person name="Murat C."/>
            <person name="Nagy L.G."/>
            <person name="Nolan M."/>
            <person name="Ohm R.A."/>
            <person name="Patyshakuliyeva A."/>
            <person name="Rokas A."/>
            <person name="Ruiz-Duenas F.J."/>
            <person name="Sabat G."/>
            <person name="Salamov A."/>
            <person name="Samejima M."/>
            <person name="Schmutz J."/>
            <person name="Slot J.C."/>
            <person name="St John F."/>
            <person name="Stenlid J."/>
            <person name="Sun H."/>
            <person name="Sun S."/>
            <person name="Syed K."/>
            <person name="Tsang A."/>
            <person name="Wiebenga A."/>
            <person name="Young D."/>
            <person name="Pisabarro A."/>
            <person name="Eastwood D.C."/>
            <person name="Martin F."/>
            <person name="Cullen D."/>
            <person name="Grigoriev I.V."/>
            <person name="Hibbett D.S."/>
        </authorList>
    </citation>
    <scope>NUCLEOTIDE SEQUENCE</scope>
    <source>
        <strain evidence="2">FP-58527</strain>
    </source>
</reference>
<dbReference type="PANTHER" id="PTHR38115">
    <property type="entry name" value="LIPOCALIN-LIKE DOMAIN-CONTAINING PROTEIN"/>
    <property type="match status" value="1"/>
</dbReference>
<dbReference type="PANTHER" id="PTHR38115:SF1">
    <property type="entry name" value="LIPOCALIN-LIKE DOMAIN-CONTAINING PROTEIN"/>
    <property type="match status" value="1"/>
</dbReference>